<protein>
    <submittedName>
        <fullName evidence="1">Uncharacterized protein</fullName>
    </submittedName>
</protein>
<dbReference type="EMBL" id="KN838536">
    <property type="protein sequence ID" value="KIK10226.1"/>
    <property type="molecule type" value="Genomic_DNA"/>
</dbReference>
<feature type="non-terminal residue" evidence="1">
    <location>
        <position position="1"/>
    </location>
</feature>
<gene>
    <name evidence="1" type="ORF">K443DRAFT_81357</name>
</gene>
<dbReference type="Proteomes" id="UP000054477">
    <property type="component" value="Unassembled WGS sequence"/>
</dbReference>
<dbReference type="OrthoDB" id="10390394at2759"/>
<reference evidence="1 2" key="1">
    <citation type="submission" date="2014-04" db="EMBL/GenBank/DDBJ databases">
        <authorList>
            <consortium name="DOE Joint Genome Institute"/>
            <person name="Kuo A."/>
            <person name="Kohler A."/>
            <person name="Nagy L.G."/>
            <person name="Floudas D."/>
            <person name="Copeland A."/>
            <person name="Barry K.W."/>
            <person name="Cichocki N."/>
            <person name="Veneault-Fourrey C."/>
            <person name="LaButti K."/>
            <person name="Lindquist E.A."/>
            <person name="Lipzen A."/>
            <person name="Lundell T."/>
            <person name="Morin E."/>
            <person name="Murat C."/>
            <person name="Sun H."/>
            <person name="Tunlid A."/>
            <person name="Henrissat B."/>
            <person name="Grigoriev I.V."/>
            <person name="Hibbett D.S."/>
            <person name="Martin F."/>
            <person name="Nordberg H.P."/>
            <person name="Cantor M.N."/>
            <person name="Hua S.X."/>
        </authorList>
    </citation>
    <scope>NUCLEOTIDE SEQUENCE [LARGE SCALE GENOMIC DNA]</scope>
    <source>
        <strain evidence="1 2">LaAM-08-1</strain>
    </source>
</reference>
<name>A0A0C9XZ55_9AGAR</name>
<organism evidence="1 2">
    <name type="scientific">Laccaria amethystina LaAM-08-1</name>
    <dbReference type="NCBI Taxonomy" id="1095629"/>
    <lineage>
        <taxon>Eukaryota</taxon>
        <taxon>Fungi</taxon>
        <taxon>Dikarya</taxon>
        <taxon>Basidiomycota</taxon>
        <taxon>Agaricomycotina</taxon>
        <taxon>Agaricomycetes</taxon>
        <taxon>Agaricomycetidae</taxon>
        <taxon>Agaricales</taxon>
        <taxon>Agaricineae</taxon>
        <taxon>Hydnangiaceae</taxon>
        <taxon>Laccaria</taxon>
    </lineage>
</organism>
<proteinExistence type="predicted"/>
<dbReference type="AlphaFoldDB" id="A0A0C9XZ55"/>
<keyword evidence="2" id="KW-1185">Reference proteome</keyword>
<sequence length="49" mass="5677">LITLQTTFSTLTRFRSLLHESEHVQSQFLLRPQVRLALPLISPHRPLAL</sequence>
<evidence type="ECO:0000313" key="2">
    <source>
        <dbReference type="Proteomes" id="UP000054477"/>
    </source>
</evidence>
<evidence type="ECO:0000313" key="1">
    <source>
        <dbReference type="EMBL" id="KIK10226.1"/>
    </source>
</evidence>
<accession>A0A0C9XZ55</accession>
<reference evidence="2" key="2">
    <citation type="submission" date="2015-01" db="EMBL/GenBank/DDBJ databases">
        <title>Evolutionary Origins and Diversification of the Mycorrhizal Mutualists.</title>
        <authorList>
            <consortium name="DOE Joint Genome Institute"/>
            <consortium name="Mycorrhizal Genomics Consortium"/>
            <person name="Kohler A."/>
            <person name="Kuo A."/>
            <person name="Nagy L.G."/>
            <person name="Floudas D."/>
            <person name="Copeland A."/>
            <person name="Barry K.W."/>
            <person name="Cichocki N."/>
            <person name="Veneault-Fourrey C."/>
            <person name="LaButti K."/>
            <person name="Lindquist E.A."/>
            <person name="Lipzen A."/>
            <person name="Lundell T."/>
            <person name="Morin E."/>
            <person name="Murat C."/>
            <person name="Riley R."/>
            <person name="Ohm R."/>
            <person name="Sun H."/>
            <person name="Tunlid A."/>
            <person name="Henrissat B."/>
            <person name="Grigoriev I.V."/>
            <person name="Hibbett D.S."/>
            <person name="Martin F."/>
        </authorList>
    </citation>
    <scope>NUCLEOTIDE SEQUENCE [LARGE SCALE GENOMIC DNA]</scope>
    <source>
        <strain evidence="2">LaAM-08-1</strain>
    </source>
</reference>
<dbReference type="HOGENOM" id="CLU_3143285_0_0_1"/>